<name>A0A010YQK9_9ACTN</name>
<dbReference type="InterPro" id="IPR024747">
    <property type="entry name" value="Pyridox_Oxase-rel"/>
</dbReference>
<evidence type="ECO:0000313" key="1">
    <source>
        <dbReference type="EMBL" id="EXG82485.1"/>
    </source>
</evidence>
<dbReference type="Proteomes" id="UP000021053">
    <property type="component" value="Unassembled WGS sequence"/>
</dbReference>
<keyword evidence="2" id="KW-1185">Reference proteome</keyword>
<comment type="caution">
    <text evidence="1">The sequence shown here is derived from an EMBL/GenBank/DDBJ whole genome shotgun (WGS) entry which is preliminary data.</text>
</comment>
<dbReference type="RefSeq" id="WP_035852310.1">
    <property type="nucleotide sequence ID" value="NZ_KK073874.1"/>
</dbReference>
<dbReference type="Pfam" id="PF12900">
    <property type="entry name" value="Pyridox_ox_2"/>
    <property type="match status" value="1"/>
</dbReference>
<dbReference type="AlphaFoldDB" id="A0A010YQK9"/>
<gene>
    <name evidence="1" type="ORF">CryarDRAFT_3673</name>
</gene>
<proteinExistence type="predicted"/>
<accession>A0A010YQK9</accession>
<dbReference type="OrthoDB" id="3212118at2"/>
<evidence type="ECO:0000313" key="2">
    <source>
        <dbReference type="Proteomes" id="UP000021053"/>
    </source>
</evidence>
<evidence type="ECO:0008006" key="3">
    <source>
        <dbReference type="Google" id="ProtNLM"/>
    </source>
</evidence>
<dbReference type="Gene3D" id="2.30.110.10">
    <property type="entry name" value="Electron Transport, Fmn-binding Protein, Chain A"/>
    <property type="match status" value="1"/>
</dbReference>
<reference evidence="1 2" key="1">
    <citation type="submission" date="2013-07" db="EMBL/GenBank/DDBJ databases">
        <authorList>
            <consortium name="DOE Joint Genome Institute"/>
            <person name="Eisen J."/>
            <person name="Huntemann M."/>
            <person name="Han J."/>
            <person name="Chen A."/>
            <person name="Kyrpides N."/>
            <person name="Mavromatis K."/>
            <person name="Markowitz V."/>
            <person name="Palaniappan K."/>
            <person name="Ivanova N."/>
            <person name="Schaumberg A."/>
            <person name="Pati A."/>
            <person name="Liolios K."/>
            <person name="Nordberg H.P."/>
            <person name="Cantor M.N."/>
            <person name="Hua S.X."/>
            <person name="Woyke T."/>
        </authorList>
    </citation>
    <scope>NUCLEOTIDE SEQUENCE [LARGE SCALE GENOMIC DNA]</scope>
    <source>
        <strain evidence="1 2">DSM 44712</strain>
    </source>
</reference>
<dbReference type="EMBL" id="JFBT01000001">
    <property type="protein sequence ID" value="EXG82485.1"/>
    <property type="molecule type" value="Genomic_DNA"/>
</dbReference>
<protein>
    <recommendedName>
        <fullName evidence="3">Flavin-nucleotide-binding protein</fullName>
    </recommendedName>
</protein>
<dbReference type="SUPFAM" id="SSF50475">
    <property type="entry name" value="FMN-binding split barrel"/>
    <property type="match status" value="1"/>
</dbReference>
<dbReference type="InterPro" id="IPR012349">
    <property type="entry name" value="Split_barrel_FMN-bd"/>
</dbReference>
<dbReference type="HOGENOM" id="CLU_127487_1_2_11"/>
<sequence length="147" mass="15204">MAADFQTHVHDHAGAGVLETEQCLALVRGERLGRVGFVRAGTVEVLPVNYVLLGTTIAFKSGYGSKLGAALDGAPITFEVDGVGYTGALPLGWSVVVKGTAGFLADDERTALLLAGAPLPSLPSAAATGRWIVIRAEEITGRTVPFT</sequence>
<organism evidence="1 2">
    <name type="scientific">Cryptosporangium arvum DSM 44712</name>
    <dbReference type="NCBI Taxonomy" id="927661"/>
    <lineage>
        <taxon>Bacteria</taxon>
        <taxon>Bacillati</taxon>
        <taxon>Actinomycetota</taxon>
        <taxon>Actinomycetes</taxon>
        <taxon>Cryptosporangiales</taxon>
        <taxon>Cryptosporangiaceae</taxon>
        <taxon>Cryptosporangium</taxon>
    </lineage>
</organism>